<proteinExistence type="predicted"/>
<evidence type="ECO:0000313" key="7">
    <source>
        <dbReference type="Proteomes" id="UP000600365"/>
    </source>
</evidence>
<dbReference type="GO" id="GO:0003700">
    <property type="term" value="F:DNA-binding transcription factor activity"/>
    <property type="evidence" value="ECO:0007669"/>
    <property type="project" value="InterPro"/>
</dbReference>
<dbReference type="NCBIfam" id="NF033788">
    <property type="entry name" value="HTH_metalloreg"/>
    <property type="match status" value="1"/>
</dbReference>
<dbReference type="PANTHER" id="PTHR33154">
    <property type="entry name" value="TRANSCRIPTIONAL REGULATOR, ARSR FAMILY"/>
    <property type="match status" value="1"/>
</dbReference>
<keyword evidence="1" id="KW-0805">Transcription regulation</keyword>
<sequence length="148" mass="16419">MFDDALWAALADPHRRAIVALLLERPRAVGEIVEACGLSQPSTSKHLRVLRDAGLVRVRQDAQRRVYALDLAPIAALDAWLAPYRKLWNESLDALGRRLDEAVGEPSDDREGLFPKTEELFPHTEAPLPQAPLPQAPFPNDAAPFPKD</sequence>
<dbReference type="Proteomes" id="UP000600365">
    <property type="component" value="Unassembled WGS sequence"/>
</dbReference>
<evidence type="ECO:0000256" key="4">
    <source>
        <dbReference type="SAM" id="MobiDB-lite"/>
    </source>
</evidence>
<dbReference type="AlphaFoldDB" id="A0A917Y2D8"/>
<dbReference type="InterPro" id="IPR001845">
    <property type="entry name" value="HTH_ArsR_DNA-bd_dom"/>
</dbReference>
<dbReference type="InterPro" id="IPR036388">
    <property type="entry name" value="WH-like_DNA-bd_sf"/>
</dbReference>
<accession>A0A917Y2D8</accession>
<dbReference type="SUPFAM" id="SSF46785">
    <property type="entry name" value="Winged helix' DNA-binding domain"/>
    <property type="match status" value="1"/>
</dbReference>
<dbReference type="CDD" id="cd00090">
    <property type="entry name" value="HTH_ARSR"/>
    <property type="match status" value="1"/>
</dbReference>
<evidence type="ECO:0000256" key="2">
    <source>
        <dbReference type="ARBA" id="ARBA00023125"/>
    </source>
</evidence>
<organism evidence="6 7">
    <name type="scientific">Streptomyces albiflavescens</name>
    <dbReference type="NCBI Taxonomy" id="1623582"/>
    <lineage>
        <taxon>Bacteria</taxon>
        <taxon>Bacillati</taxon>
        <taxon>Actinomycetota</taxon>
        <taxon>Actinomycetes</taxon>
        <taxon>Kitasatosporales</taxon>
        <taxon>Streptomycetaceae</taxon>
        <taxon>Streptomyces</taxon>
    </lineage>
</organism>
<evidence type="ECO:0000259" key="5">
    <source>
        <dbReference type="PROSITE" id="PS50987"/>
    </source>
</evidence>
<evidence type="ECO:0000256" key="3">
    <source>
        <dbReference type="ARBA" id="ARBA00023163"/>
    </source>
</evidence>
<name>A0A917Y2D8_9ACTN</name>
<reference evidence="6 7" key="1">
    <citation type="journal article" date="2014" name="Int. J. Syst. Evol. Microbiol.">
        <title>Complete genome sequence of Corynebacterium casei LMG S-19264T (=DSM 44701T), isolated from a smear-ripened cheese.</title>
        <authorList>
            <consortium name="US DOE Joint Genome Institute (JGI-PGF)"/>
            <person name="Walter F."/>
            <person name="Albersmeier A."/>
            <person name="Kalinowski J."/>
            <person name="Ruckert C."/>
        </authorList>
    </citation>
    <scope>NUCLEOTIDE SEQUENCE [LARGE SCALE GENOMIC DNA]</scope>
    <source>
        <strain evidence="6 7">CGMCC 4.7111</strain>
    </source>
</reference>
<dbReference type="PRINTS" id="PR00778">
    <property type="entry name" value="HTHARSR"/>
</dbReference>
<gene>
    <name evidence="6" type="ORF">GCM10011579_031380</name>
</gene>
<dbReference type="GO" id="GO:0003677">
    <property type="term" value="F:DNA binding"/>
    <property type="evidence" value="ECO:0007669"/>
    <property type="project" value="UniProtKB-KW"/>
</dbReference>
<dbReference type="EMBL" id="BMMM01000005">
    <property type="protein sequence ID" value="GGN63266.1"/>
    <property type="molecule type" value="Genomic_DNA"/>
</dbReference>
<dbReference type="InterPro" id="IPR036390">
    <property type="entry name" value="WH_DNA-bd_sf"/>
</dbReference>
<dbReference type="SMART" id="SM00418">
    <property type="entry name" value="HTH_ARSR"/>
    <property type="match status" value="1"/>
</dbReference>
<dbReference type="InterPro" id="IPR051081">
    <property type="entry name" value="HTH_MetalResp_TranReg"/>
</dbReference>
<dbReference type="Pfam" id="PF01022">
    <property type="entry name" value="HTH_5"/>
    <property type="match status" value="1"/>
</dbReference>
<evidence type="ECO:0000313" key="6">
    <source>
        <dbReference type="EMBL" id="GGN63266.1"/>
    </source>
</evidence>
<keyword evidence="3" id="KW-0804">Transcription</keyword>
<feature type="region of interest" description="Disordered" evidence="4">
    <location>
        <begin position="100"/>
        <end position="148"/>
    </location>
</feature>
<dbReference type="PROSITE" id="PS50987">
    <property type="entry name" value="HTH_ARSR_2"/>
    <property type="match status" value="1"/>
</dbReference>
<comment type="caution">
    <text evidence="6">The sequence shown here is derived from an EMBL/GenBank/DDBJ whole genome shotgun (WGS) entry which is preliminary data.</text>
</comment>
<protein>
    <recommendedName>
        <fullName evidence="5">HTH arsR-type domain-containing protein</fullName>
    </recommendedName>
</protein>
<keyword evidence="2" id="KW-0238">DNA-binding</keyword>
<feature type="compositionally biased region" description="Basic and acidic residues" evidence="4">
    <location>
        <begin position="100"/>
        <end position="122"/>
    </location>
</feature>
<dbReference type="InterPro" id="IPR011991">
    <property type="entry name" value="ArsR-like_HTH"/>
</dbReference>
<evidence type="ECO:0000256" key="1">
    <source>
        <dbReference type="ARBA" id="ARBA00023015"/>
    </source>
</evidence>
<dbReference type="Gene3D" id="1.10.10.10">
    <property type="entry name" value="Winged helix-like DNA-binding domain superfamily/Winged helix DNA-binding domain"/>
    <property type="match status" value="1"/>
</dbReference>
<feature type="domain" description="HTH arsR-type" evidence="5">
    <location>
        <begin position="1"/>
        <end position="89"/>
    </location>
</feature>
<dbReference type="PANTHER" id="PTHR33154:SF33">
    <property type="entry name" value="TRANSCRIPTIONAL REPRESSOR SDPR"/>
    <property type="match status" value="1"/>
</dbReference>
<keyword evidence="7" id="KW-1185">Reference proteome</keyword>